<keyword evidence="1" id="KW-0805">Transcription regulation</keyword>
<dbReference type="InterPro" id="IPR000835">
    <property type="entry name" value="HTH_MarR-typ"/>
</dbReference>
<dbReference type="SUPFAM" id="SSF46785">
    <property type="entry name" value="Winged helix' DNA-binding domain"/>
    <property type="match status" value="1"/>
</dbReference>
<evidence type="ECO:0000313" key="5">
    <source>
        <dbReference type="EMBL" id="TCO64827.1"/>
    </source>
</evidence>
<keyword evidence="6" id="KW-1185">Reference proteome</keyword>
<dbReference type="EMBL" id="SLWS01000001">
    <property type="protein sequence ID" value="TCO64827.1"/>
    <property type="molecule type" value="Genomic_DNA"/>
</dbReference>
<dbReference type="PRINTS" id="PR00598">
    <property type="entry name" value="HTHMARR"/>
</dbReference>
<evidence type="ECO:0000256" key="1">
    <source>
        <dbReference type="ARBA" id="ARBA00023015"/>
    </source>
</evidence>
<evidence type="ECO:0000256" key="2">
    <source>
        <dbReference type="ARBA" id="ARBA00023125"/>
    </source>
</evidence>
<proteinExistence type="predicted"/>
<evidence type="ECO:0000313" key="6">
    <source>
        <dbReference type="Proteomes" id="UP000295680"/>
    </source>
</evidence>
<dbReference type="GO" id="GO:0003677">
    <property type="term" value="F:DNA binding"/>
    <property type="evidence" value="ECO:0007669"/>
    <property type="project" value="UniProtKB-KW"/>
</dbReference>
<dbReference type="Gene3D" id="1.10.10.10">
    <property type="entry name" value="Winged helix-like DNA-binding domain superfamily/Winged helix DNA-binding domain"/>
    <property type="match status" value="1"/>
</dbReference>
<sequence length="147" mass="16194">MNTSHPRESAAHDLEHELSVLFGRARSVSLTLAAQIHPGLDAACYSMLLHLGDISPVRAADVVERTGLDKSTVSRQIARLEELGLVERVADPTDGRARQVQLTAVGTQRLNTVRADRRARLRAIFDNWSTEDITAFSALLAKLNRDL</sequence>
<organism evidence="5 6">
    <name type="scientific">Actinocrispum wychmicini</name>
    <dbReference type="NCBI Taxonomy" id="1213861"/>
    <lineage>
        <taxon>Bacteria</taxon>
        <taxon>Bacillati</taxon>
        <taxon>Actinomycetota</taxon>
        <taxon>Actinomycetes</taxon>
        <taxon>Pseudonocardiales</taxon>
        <taxon>Pseudonocardiaceae</taxon>
        <taxon>Actinocrispum</taxon>
    </lineage>
</organism>
<dbReference type="SMART" id="SM00347">
    <property type="entry name" value="HTH_MARR"/>
    <property type="match status" value="1"/>
</dbReference>
<dbReference type="Pfam" id="PF12802">
    <property type="entry name" value="MarR_2"/>
    <property type="match status" value="1"/>
</dbReference>
<dbReference type="InterPro" id="IPR036390">
    <property type="entry name" value="WH_DNA-bd_sf"/>
</dbReference>
<gene>
    <name evidence="5" type="ORF">EV192_101611</name>
</gene>
<dbReference type="InterPro" id="IPR011991">
    <property type="entry name" value="ArsR-like_HTH"/>
</dbReference>
<dbReference type="PROSITE" id="PS01117">
    <property type="entry name" value="HTH_MARR_1"/>
    <property type="match status" value="1"/>
</dbReference>
<comment type="caution">
    <text evidence="5">The sequence shown here is derived from an EMBL/GenBank/DDBJ whole genome shotgun (WGS) entry which is preliminary data.</text>
</comment>
<dbReference type="GO" id="GO:0003700">
    <property type="term" value="F:DNA-binding transcription factor activity"/>
    <property type="evidence" value="ECO:0007669"/>
    <property type="project" value="InterPro"/>
</dbReference>
<protein>
    <submittedName>
        <fullName evidence="5">DNA-binding MarR family transcriptional regulator</fullName>
    </submittedName>
</protein>
<reference evidence="5 6" key="1">
    <citation type="submission" date="2019-03" db="EMBL/GenBank/DDBJ databases">
        <title>Genomic Encyclopedia of Type Strains, Phase IV (KMG-IV): sequencing the most valuable type-strain genomes for metagenomic binning, comparative biology and taxonomic classification.</title>
        <authorList>
            <person name="Goeker M."/>
        </authorList>
    </citation>
    <scope>NUCLEOTIDE SEQUENCE [LARGE SCALE GENOMIC DNA]</scope>
    <source>
        <strain evidence="5 6">DSM 45934</strain>
    </source>
</reference>
<evidence type="ECO:0000256" key="3">
    <source>
        <dbReference type="ARBA" id="ARBA00023163"/>
    </source>
</evidence>
<dbReference type="PANTHER" id="PTHR33164">
    <property type="entry name" value="TRANSCRIPTIONAL REGULATOR, MARR FAMILY"/>
    <property type="match status" value="1"/>
</dbReference>
<dbReference type="Proteomes" id="UP000295680">
    <property type="component" value="Unassembled WGS sequence"/>
</dbReference>
<name>A0A4R2JZN4_9PSEU</name>
<dbReference type="AlphaFoldDB" id="A0A4R2JZN4"/>
<keyword evidence="2 5" id="KW-0238">DNA-binding</keyword>
<dbReference type="GO" id="GO:0006950">
    <property type="term" value="P:response to stress"/>
    <property type="evidence" value="ECO:0007669"/>
    <property type="project" value="TreeGrafter"/>
</dbReference>
<dbReference type="InterPro" id="IPR039422">
    <property type="entry name" value="MarR/SlyA-like"/>
</dbReference>
<dbReference type="PROSITE" id="PS50995">
    <property type="entry name" value="HTH_MARR_2"/>
    <property type="match status" value="1"/>
</dbReference>
<evidence type="ECO:0000259" key="4">
    <source>
        <dbReference type="PROSITE" id="PS50995"/>
    </source>
</evidence>
<keyword evidence="3" id="KW-0804">Transcription</keyword>
<dbReference type="InterPro" id="IPR023187">
    <property type="entry name" value="Tscrpt_reg_MarR-type_CS"/>
</dbReference>
<dbReference type="CDD" id="cd00090">
    <property type="entry name" value="HTH_ARSR"/>
    <property type="match status" value="1"/>
</dbReference>
<dbReference type="OrthoDB" id="4485201at2"/>
<dbReference type="PANTHER" id="PTHR33164:SF57">
    <property type="entry name" value="MARR-FAMILY TRANSCRIPTIONAL REGULATOR"/>
    <property type="match status" value="1"/>
</dbReference>
<feature type="domain" description="HTH marR-type" evidence="4">
    <location>
        <begin position="11"/>
        <end position="145"/>
    </location>
</feature>
<dbReference type="RefSeq" id="WP_132110815.1">
    <property type="nucleotide sequence ID" value="NZ_SLWS01000001.1"/>
</dbReference>
<accession>A0A4R2JZN4</accession>
<dbReference type="InterPro" id="IPR036388">
    <property type="entry name" value="WH-like_DNA-bd_sf"/>
</dbReference>